<dbReference type="AlphaFoldDB" id="A0A8H5TU84"/>
<dbReference type="OrthoDB" id="408631at2759"/>
<dbReference type="SUPFAM" id="SSF53474">
    <property type="entry name" value="alpha/beta-Hydrolases"/>
    <property type="match status" value="1"/>
</dbReference>
<keyword evidence="6" id="KW-1185">Reference proteome</keyword>
<evidence type="ECO:0000313" key="6">
    <source>
        <dbReference type="Proteomes" id="UP000567885"/>
    </source>
</evidence>
<dbReference type="PANTHER" id="PTHR43918">
    <property type="entry name" value="ACETYLCHOLINESTERASE"/>
    <property type="match status" value="1"/>
</dbReference>
<feature type="chain" id="PRO_5034586957" evidence="3">
    <location>
        <begin position="19"/>
        <end position="737"/>
    </location>
</feature>
<proteinExistence type="inferred from homology"/>
<evidence type="ECO:0000256" key="2">
    <source>
        <dbReference type="ARBA" id="ARBA00022801"/>
    </source>
</evidence>
<dbReference type="Pfam" id="PF00135">
    <property type="entry name" value="COesterase"/>
    <property type="match status" value="1"/>
</dbReference>
<dbReference type="InterPro" id="IPR002018">
    <property type="entry name" value="CarbesteraseB"/>
</dbReference>
<keyword evidence="3" id="KW-0732">Signal</keyword>
<accession>A0A8H5TU84</accession>
<name>A0A8H5TU84_FUSHE</name>
<dbReference type="InterPro" id="IPR050654">
    <property type="entry name" value="AChE-related_enzymes"/>
</dbReference>
<dbReference type="EMBL" id="JAAGWQ010000038">
    <property type="protein sequence ID" value="KAF5675615.1"/>
    <property type="molecule type" value="Genomic_DNA"/>
</dbReference>
<protein>
    <submittedName>
        <fullName evidence="5">Triacylglycerol lipase V</fullName>
    </submittedName>
</protein>
<comment type="similarity">
    <text evidence="1">Belongs to the type-B carboxylesterase/lipase family.</text>
</comment>
<dbReference type="Gene3D" id="3.40.50.1820">
    <property type="entry name" value="alpha/beta hydrolase"/>
    <property type="match status" value="1"/>
</dbReference>
<evidence type="ECO:0000259" key="4">
    <source>
        <dbReference type="Pfam" id="PF00135"/>
    </source>
</evidence>
<dbReference type="Proteomes" id="UP000567885">
    <property type="component" value="Unassembled WGS sequence"/>
</dbReference>
<comment type="caution">
    <text evidence="5">The sequence shown here is derived from an EMBL/GenBank/DDBJ whole genome shotgun (WGS) entry which is preliminary data.</text>
</comment>
<dbReference type="GO" id="GO:0052689">
    <property type="term" value="F:carboxylic ester hydrolase activity"/>
    <property type="evidence" value="ECO:0007669"/>
    <property type="project" value="TreeGrafter"/>
</dbReference>
<sequence length="737" mass="80630">MVYSTLLATTLFAGSVFAHPYTDISDNPTATIDNGVVIGTSTSLPDSKTIVNQFLGIPFAEKPVRFSPPKPAQPWKSPYDATQYKPACIMKFNYPEAKRNITIKNYATPGPPAGTSEDCLNLNIYTPAGAKAGSKPVAFWIHGGSFSHGSGSLPYYEGSKMAGHEDLVVVTINYRTNIFGFPETYDLPKGKWNLGFLDQRLALSWVQDNIAAFGGDPEKVTIFGESAGSGSVEGLITAPPEPVPFRAAILQSGSANTNITPTGSWINATKLAGCNEDDFDKTLECMRQVPATKLKDLIERAMLNFQPLSDNGTTLANFPRDIRLKSKKDNTIMARVPVLLGSTADEARLQDFMNITIDQALKAWIPDVSDSQVSVLKAYYPIGSPGIKNNFDQVSRIVTELAMQCPTRYIAKDFADADLKSWRFIYNASFANTEIFKGSGAYHSSEIQTLFGTFPEKGATEFQEELSREMQKAWGKFIRNPSEGPGWGQVPEIGIFGDGVSPESDEEPKEALKVVDENIVEPRCVVFEGLWKKVLRVVLSIEMEYLHHHCAKNPIVQRLPCFIWRGISEETGRLSGFRSDQTLAGQCWALYKGTGDRHIEPKAVIDEFPWSSFAEQTDLDPLEYLSPPSNDTSETTACTTTPGPDRLACPGAIAAWFTLVDEKGHVNITAGQCRSATEGSCRTVACAPRGNVTVDRDEVTGHMWNPVTIRCVLSGSGGIWQNNGSTLVIEMGYAGDE</sequence>
<feature type="domain" description="Carboxylesterase type B" evidence="4">
    <location>
        <begin position="27"/>
        <end position="480"/>
    </location>
</feature>
<dbReference type="InterPro" id="IPR029058">
    <property type="entry name" value="AB_hydrolase_fold"/>
</dbReference>
<feature type="signal peptide" evidence="3">
    <location>
        <begin position="1"/>
        <end position="18"/>
    </location>
</feature>
<gene>
    <name evidence="5" type="ORF">FHETE_2465</name>
</gene>
<evidence type="ECO:0000256" key="1">
    <source>
        <dbReference type="ARBA" id="ARBA00005964"/>
    </source>
</evidence>
<organism evidence="5 6">
    <name type="scientific">Fusarium heterosporum</name>
    <dbReference type="NCBI Taxonomy" id="42747"/>
    <lineage>
        <taxon>Eukaryota</taxon>
        <taxon>Fungi</taxon>
        <taxon>Dikarya</taxon>
        <taxon>Ascomycota</taxon>
        <taxon>Pezizomycotina</taxon>
        <taxon>Sordariomycetes</taxon>
        <taxon>Hypocreomycetidae</taxon>
        <taxon>Hypocreales</taxon>
        <taxon>Nectriaceae</taxon>
        <taxon>Fusarium</taxon>
        <taxon>Fusarium heterosporum species complex</taxon>
    </lineage>
</organism>
<keyword evidence="2" id="KW-0378">Hydrolase</keyword>
<evidence type="ECO:0000313" key="5">
    <source>
        <dbReference type="EMBL" id="KAF5675615.1"/>
    </source>
</evidence>
<evidence type="ECO:0000256" key="3">
    <source>
        <dbReference type="SAM" id="SignalP"/>
    </source>
</evidence>
<reference evidence="5 6" key="1">
    <citation type="submission" date="2020-05" db="EMBL/GenBank/DDBJ databases">
        <title>Identification and distribution of gene clusters putatively required for synthesis of sphingolipid metabolism inhibitors in phylogenetically diverse species of the filamentous fungus Fusarium.</title>
        <authorList>
            <person name="Kim H.-S."/>
            <person name="Busman M."/>
            <person name="Brown D.W."/>
            <person name="Divon H."/>
            <person name="Uhlig S."/>
            <person name="Proctor R.H."/>
        </authorList>
    </citation>
    <scope>NUCLEOTIDE SEQUENCE [LARGE SCALE GENOMIC DNA]</scope>
    <source>
        <strain evidence="5 6">NRRL 20693</strain>
    </source>
</reference>
<dbReference type="PANTHER" id="PTHR43918:SF4">
    <property type="entry name" value="CARBOXYLIC ESTER HYDROLASE"/>
    <property type="match status" value="1"/>
</dbReference>
<dbReference type="PROSITE" id="PS00122">
    <property type="entry name" value="CARBOXYLESTERASE_B_1"/>
    <property type="match status" value="1"/>
</dbReference>
<dbReference type="InterPro" id="IPR019826">
    <property type="entry name" value="Carboxylesterase_B_AS"/>
</dbReference>